<keyword evidence="6" id="KW-0808">Transferase</keyword>
<feature type="region of interest" description="Disordered" evidence="12">
    <location>
        <begin position="2198"/>
        <end position="2251"/>
    </location>
</feature>
<evidence type="ECO:0000256" key="4">
    <source>
        <dbReference type="ARBA" id="ARBA00012485"/>
    </source>
</evidence>
<dbReference type="PROSITE" id="PS50030">
    <property type="entry name" value="UBA"/>
    <property type="match status" value="1"/>
</dbReference>
<dbReference type="PROSITE" id="PS50237">
    <property type="entry name" value="HECT"/>
    <property type="match status" value="1"/>
</dbReference>
<feature type="region of interest" description="Disordered" evidence="12">
    <location>
        <begin position="2077"/>
        <end position="2110"/>
    </location>
</feature>
<evidence type="ECO:0000259" key="14">
    <source>
        <dbReference type="PROSITE" id="PS50237"/>
    </source>
</evidence>
<dbReference type="InterPro" id="IPR000569">
    <property type="entry name" value="HECT_dom"/>
</dbReference>
<feature type="region of interest" description="Disordered" evidence="12">
    <location>
        <begin position="2021"/>
        <end position="2057"/>
    </location>
</feature>
<keyword evidence="5" id="KW-0813">Transport</keyword>
<dbReference type="Pfam" id="PF14377">
    <property type="entry name" value="UBM"/>
    <property type="match status" value="3"/>
</dbReference>
<dbReference type="PANTHER" id="PTHR11254">
    <property type="entry name" value="HECT DOMAIN UBIQUITIN-PROTEIN LIGASE"/>
    <property type="match status" value="1"/>
</dbReference>
<dbReference type="SMART" id="SM00119">
    <property type="entry name" value="HECTc"/>
    <property type="match status" value="1"/>
</dbReference>
<organism evidence="15 16">
    <name type="scientific">Hydnum rufescens UP504</name>
    <dbReference type="NCBI Taxonomy" id="1448309"/>
    <lineage>
        <taxon>Eukaryota</taxon>
        <taxon>Fungi</taxon>
        <taxon>Dikarya</taxon>
        <taxon>Basidiomycota</taxon>
        <taxon>Agaricomycotina</taxon>
        <taxon>Agaricomycetes</taxon>
        <taxon>Cantharellales</taxon>
        <taxon>Hydnaceae</taxon>
        <taxon>Hydnum</taxon>
    </lineage>
</organism>
<dbReference type="GO" id="GO:0000209">
    <property type="term" value="P:protein polyubiquitination"/>
    <property type="evidence" value="ECO:0007669"/>
    <property type="project" value="TreeGrafter"/>
</dbReference>
<dbReference type="Gene3D" id="1.25.10.10">
    <property type="entry name" value="Leucine-rich Repeat Variant"/>
    <property type="match status" value="1"/>
</dbReference>
<dbReference type="SUPFAM" id="SSF56204">
    <property type="entry name" value="Hect, E3 ligase catalytic domain"/>
    <property type="match status" value="1"/>
</dbReference>
<feature type="region of interest" description="Disordered" evidence="12">
    <location>
        <begin position="2376"/>
        <end position="2456"/>
    </location>
</feature>
<proteinExistence type="inferred from homology"/>
<feature type="region of interest" description="Disordered" evidence="12">
    <location>
        <begin position="2614"/>
        <end position="2638"/>
    </location>
</feature>
<feature type="compositionally biased region" description="Basic and acidic residues" evidence="12">
    <location>
        <begin position="2376"/>
        <end position="2410"/>
    </location>
</feature>
<dbReference type="SUPFAM" id="SSF46934">
    <property type="entry name" value="UBA-like"/>
    <property type="match status" value="1"/>
</dbReference>
<feature type="region of interest" description="Disordered" evidence="12">
    <location>
        <begin position="2304"/>
        <end position="2323"/>
    </location>
</feature>
<dbReference type="InterPro" id="IPR010309">
    <property type="entry name" value="E3_Ub_ligase_DUF908"/>
</dbReference>
<comment type="subcellular location">
    <subcellularLocation>
        <location evidence="2">Nucleus</location>
    </subcellularLocation>
</comment>
<feature type="compositionally biased region" description="Low complexity" evidence="12">
    <location>
        <begin position="2941"/>
        <end position="2960"/>
    </location>
</feature>
<dbReference type="Gene3D" id="3.90.1750.10">
    <property type="entry name" value="Hect, E3 ligase catalytic domains"/>
    <property type="match status" value="1"/>
</dbReference>
<dbReference type="PANTHER" id="PTHR11254:SF67">
    <property type="entry name" value="E3 UBIQUITIN-PROTEIN LIGASE HUWE1"/>
    <property type="match status" value="1"/>
</dbReference>
<feature type="compositionally biased region" description="Polar residues" evidence="12">
    <location>
        <begin position="2026"/>
        <end position="2039"/>
    </location>
</feature>
<dbReference type="InterPro" id="IPR016024">
    <property type="entry name" value="ARM-type_fold"/>
</dbReference>
<protein>
    <recommendedName>
        <fullName evidence="4">HECT-type E3 ubiquitin transferase</fullName>
        <ecNumber evidence="4">2.3.2.26</ecNumber>
    </recommendedName>
</protein>
<dbReference type="Pfam" id="PF06012">
    <property type="entry name" value="DUF908"/>
    <property type="match status" value="1"/>
</dbReference>
<dbReference type="SMART" id="SM00165">
    <property type="entry name" value="UBA"/>
    <property type="match status" value="1"/>
</dbReference>
<dbReference type="Gene3D" id="3.30.2410.10">
    <property type="entry name" value="Hect, E3 ligase catalytic domain"/>
    <property type="match status" value="1"/>
</dbReference>
<evidence type="ECO:0000313" key="15">
    <source>
        <dbReference type="EMBL" id="KAF9510048.1"/>
    </source>
</evidence>
<feature type="compositionally biased region" description="Acidic residues" evidence="12">
    <location>
        <begin position="1317"/>
        <end position="1332"/>
    </location>
</feature>
<evidence type="ECO:0000256" key="2">
    <source>
        <dbReference type="ARBA" id="ARBA00004123"/>
    </source>
</evidence>
<feature type="domain" description="UBA" evidence="13">
    <location>
        <begin position="1264"/>
        <end position="1304"/>
    </location>
</feature>
<dbReference type="InterPro" id="IPR035983">
    <property type="entry name" value="Hect_E3_ubiquitin_ligase"/>
</dbReference>
<evidence type="ECO:0000256" key="5">
    <source>
        <dbReference type="ARBA" id="ARBA00022448"/>
    </source>
</evidence>
<dbReference type="CDD" id="cd00078">
    <property type="entry name" value="HECTc"/>
    <property type="match status" value="1"/>
</dbReference>
<dbReference type="CDD" id="cd14297">
    <property type="entry name" value="UBA2_spUBP14_like"/>
    <property type="match status" value="1"/>
</dbReference>
<feature type="region of interest" description="Disordered" evidence="12">
    <location>
        <begin position="2479"/>
        <end position="2531"/>
    </location>
</feature>
<accession>A0A9P6AQJ6</accession>
<dbReference type="GO" id="GO:0005737">
    <property type="term" value="C:cytoplasm"/>
    <property type="evidence" value="ECO:0007669"/>
    <property type="project" value="TreeGrafter"/>
</dbReference>
<dbReference type="Proteomes" id="UP000886523">
    <property type="component" value="Unassembled WGS sequence"/>
</dbReference>
<keyword evidence="7 11" id="KW-0833">Ubl conjugation pathway</keyword>
<dbReference type="InterPro" id="IPR025527">
    <property type="entry name" value="HUWE1/Rev1_UBM"/>
</dbReference>
<comment type="similarity">
    <text evidence="10">Belongs to the UPL family. TOM1/PTR1 subfamily.</text>
</comment>
<dbReference type="OrthoDB" id="8068875at2759"/>
<dbReference type="GO" id="GO:0051028">
    <property type="term" value="P:mRNA transport"/>
    <property type="evidence" value="ECO:0007669"/>
    <property type="project" value="UniProtKB-KW"/>
</dbReference>
<evidence type="ECO:0000256" key="12">
    <source>
        <dbReference type="SAM" id="MobiDB-lite"/>
    </source>
</evidence>
<evidence type="ECO:0000256" key="10">
    <source>
        <dbReference type="ARBA" id="ARBA00034494"/>
    </source>
</evidence>
<feature type="compositionally biased region" description="Polar residues" evidence="12">
    <location>
        <begin position="2308"/>
        <end position="2318"/>
    </location>
</feature>
<evidence type="ECO:0000256" key="8">
    <source>
        <dbReference type="ARBA" id="ARBA00022816"/>
    </source>
</evidence>
<sequence>MKIHKLGKKVAAPHPELVEVIKKLVELPQDELPVFLATIPSWLLNKFDDILRGFIEQYELEKLQVNPFTPLTKAIITEILRFETLLLDNSTNRKLFASYDRINSLLFSTDTEVVIGALQLLLRPSQQYSSQPSASHTLHVSTKRLIALANRWPGIREHGLDFVDLFSMSKTVQIPPEAAQVTHTFYKKGASVSTTDKVDVAPSQTPVKPKAAGSAIPVTPSAGFGSAPSPTVSGMVTINIPSLIDSEKRAVDILADEIEANSIPDEEKFELLCRIRCALALGNGLVKLKERENLAIIRLLAIAIFAHTISENEAQTALFIYEPDLILHLAEFIHPDRALSMGIQTAAIAALDGLARYRGKTGEVLSAVNAGVTHGILMSLLRRTVISLAEPNSEVTSDLPESLIGFIGSLSANPAGGSMIVGAGLVPLLIQLLQNRVPTRLQIISKVTNLIDVTLYGYGNAFQSFCNLRGVEVLLTRVEDEVNIDIEESTMDDPSVSTAYGRLPFPRSLLLKHILRSMHRMMQASGTSESLRGLIDSSLPQSIKKIIQHRGLFGPAIFSIAINIMAAFVHNEPTSLTIIQEAGLPEAFYRAIDVGLEAAHEVITALPGAIGALCLNQAGLDQLAQRPTIIPRIFSILTSDRHVKTLQEKDNATYIGASIDELIRHHPSIRTPVFDAIKSTLQRIEDLGNEFVIPKAEMGSYGLRAVVPNGQDLELTVEDPALTISQPELTTSGQTTPGAGLPQAEDGESASSEEGNNLIVTYIDNMGRFLEGLFQHTAHCREFVTKTGGVERLCRLYALSCLPANFSELPAAHSLIAVIRTMAEAVPALTLERLSKLVKESLDETRPIWQPQEGASPNIVSLMEVKGANDAPEANRRFRQLVTLHLHVHLLAQVYSTAGYTHGRSTSTILQIISSADGVDLIADLGVLYRTFLWEAIILKGPDPFKKISGVGSNVTLANQTPVNEPDEHAVQDILLEGSLSLTTAPGAVKSGSLIEEQNTKAVRTIVQNLSKVTTPFFQAVVKLFLYNRRNPDITQKNQARSTAKLVTQVLLQHLRWRGSDDKIASFTYSTLIIGLIAVLLFDERTTQNTLHTLLLVTLRQTGALDAILEICDSYATTLASAVSSETSSKTAQETSEVTAASTGLGVGLHLFHALVSSRPLLESGQTTMLITRDKAKTDPDYFEPHDFLVRIRASIFPLLSKYWNGPWLDTAQPDIVKLVVQGFLEIMGADNEEPSASSSSLAEVMAFSSGISGGVGRRIPAPGPDENRIRQLCDMGFPRASAERALARTHNNLSAATEYLLSHPFPSLGAPPAPEADPEPEFLEEDDDPAAIDEGSGNNVVEDEAAESLVLGSDVEMVDGVHNAGSPGNRPNSEPKLPETLIPSDDKDYKAELKTWREAAADNIANRALRIVDLRPELVFEIKRAFVGPDDKYQAQAAKGLFTDAKLFDISGSNNDAILAGRLRLLALVSNEMRPSDSQIIQDNASALVDLFIRRLQTISNIVSDPSPPWLAPLLLALENLLVLGEETKNVPIPTPEEDVPVVEFPFVAPHTAARSAIFDFALQFLAKRDVDRNDLIAVLRLLVLITRDHSLATDFVSRGGISLLLDRFKAPGTDNRGCQVHVIIILRHVIEDRAVLETIMKQDITRWFSQPRSRISDVQTFLRHNSHVALRDPSVFIDTIKTLCTFTTPNPANSLYHLILKDASKPASIDPPTGFELPVVPLTSEPPPGETTMDDIPPPQGVESLDVMLKYLIGELTRTGKTAVAASQTGDIPGTSHGDGAKASQVAAASSPENPNDGTADYVYTCFILQCLTEILSAYNSCKLAFLTYARKRTGTPAKDASRHRGTLLHFLLSEMVSSGEISAQAPTPNAKRRVILSNWAMSVVVSLCVDSSVASNLKDIPSEIVTVRKLVLDAISKALKDAPVGESLDARYSRLSSLADLAFRLLSFRPSTSGSNKSQGDANLHIPKLMLEKNFVSLFTTTLGEIDLNYPNVKSLVTTILRPLEHLTKIAIKMGRATEKTKTSTVPADDSASSGFSVEDDEQEPSDREGTPDLYRTSALGIQDEDDDAQDDIDVVSEGSEDPGWQDDDGSEDEDSDPEDPRNAEIEPDEILWEVAHADDEDDEDDGAGEDEAQDLGTLDIQLGDPSGAEFSDSWQFEPRDTGRTGFELFTRAPAARRGRLVDMEQYLQLLGRPRQAGAAPDPSTHPLMAEAPNRPATSNTTTHHHPRVSHRRVLRSSGLLGGDSEGGSNGLLTMIQDLIGEDGYHMVEQMMARGGGTADAIVEVRADGGPPISIAHLRAAHRSSPPTAAQSLDGPQQDAARQVQEFSPVATQQRWIDEGKMTQGKNVADRVSALANRITLTLLPDARTREAARLEKEKEQREKEEKEEKLLRDIELQKEGETRKQAGEASNITLSPPDPDPSQLNSDSNVAPEQAPSSAMDVEPSSTIGPSAPVVVPVGTTLGAADIEMIEAVESPEIETNTVPEGPLLEAAPAPTSDEPTMDRSEEVSAPATSASPEEESREAGPSAPAVRITVIVNGAPVDITDTGIDPTFLEALPDDMREEVLNQHLRERRAAQPVIRPAESQISPDFLEALPPEIRAEILQQEQEALERARRERERAAAPNGAAPVGPSDIDSASFLASLDPQLRQAVLMEQEDGFLQTLPSALLAEATALFGGPRAGNPRTAPSNPTSAPAARKTQVQRDSIQLLDKAGVAILVRLLFFPQVLRKNALHKVLMNLCENSKTRTDLFNLLLGILQDGTGDIATVDKSFSQLSFRSTKSQAGSSSKTPSKSKSGDILLTPSTLAAGSTDSIPHLVTHRCLEALTFIVSANDSAAYYFLTEHESLPALKRSVSRKGKGKEKQTTQTQFPVVLLLGLLDREGLLRSPPMMGAVALLLASVTRPLSTLKDAPSEGPAGPAVSERGGSEPTIPISENPPLDSPAAGAPPDSAPSISSKGIDLAQKLGSSPPQIPSSSLRLIANILTTGECSGRTFQLTLSLIQHLLCLPNAREIIAEELKTRAEQLGLSLRRDLDELTQGLEATQSGSAVQSSVVSKFSPASSDQAKLLRVLKTLDFMYTPRPSSSQSATPSDTIPLAQPSESEAEQVHKIYESFQFAPLWKRLGDSLSVVESKAELDHIATVLLPLIESLMVVCKHVGPKSGPSAAILAGSASPRSATSGRETAEDLFVNFTDAHRKVLNVMVRNNPSLMSGSFSLLVNNPKVLDFDNKRNYFGQQLRRRPHSREHHTTLQLNVRRPHVFEDSYQYLHRKTGDQIKYGKLNVRFYDEEGVDAGGVTREWFQILARRMFNPDYALFQPCAGDKLTYQPNRASSVNPEHLLFFKFVGRVIGKAIYDGRLLDAYFARSLYRQILGKPVDYRDVEWVDPEYYNSLCWILENDPSVLDMNFTVEADEFGLRKVVELKEGGATIPVTQDNKREFVQLSAQYRLYSSIKDQINALLGGFYEIIPKELISIFNEQEVELLISGTPDIDIDEWRAATDYHGYTQTDPVIAWWWRALKSFNRDERAKVLSFATGTSRVPLGGFVELQGVQGVQRFSIHRAYGEADRLPQAHTCFNQIDLPQYSSYEKLRMQLLLAINEGGEGFGFA</sequence>
<dbReference type="InterPro" id="IPR015940">
    <property type="entry name" value="UBA"/>
</dbReference>
<feature type="region of interest" description="Disordered" evidence="12">
    <location>
        <begin position="2912"/>
        <end position="2960"/>
    </location>
</feature>
<feature type="region of interest" description="Disordered" evidence="12">
    <location>
        <begin position="1360"/>
        <end position="1385"/>
    </location>
</feature>
<feature type="compositionally biased region" description="Basic residues" evidence="12">
    <location>
        <begin position="2226"/>
        <end position="2238"/>
    </location>
</feature>
<dbReference type="Gene3D" id="1.10.8.10">
    <property type="entry name" value="DNA helicase RuvA subunit, C-terminal domain"/>
    <property type="match status" value="1"/>
</dbReference>
<dbReference type="Pfam" id="PF22562">
    <property type="entry name" value="UBA_7"/>
    <property type="match status" value="1"/>
</dbReference>
<name>A0A9P6AQJ6_9AGAM</name>
<feature type="region of interest" description="Disordered" evidence="12">
    <location>
        <begin position="1306"/>
        <end position="1341"/>
    </location>
</feature>
<dbReference type="InterPro" id="IPR050409">
    <property type="entry name" value="E3_ubiq-protein_ligase"/>
</dbReference>
<gene>
    <name evidence="15" type="ORF">BS47DRAFT_1377488</name>
</gene>
<dbReference type="GO" id="GO:0061630">
    <property type="term" value="F:ubiquitin protein ligase activity"/>
    <property type="evidence" value="ECO:0007669"/>
    <property type="project" value="UniProtKB-EC"/>
</dbReference>
<dbReference type="SUPFAM" id="SSF48371">
    <property type="entry name" value="ARM repeat"/>
    <property type="match status" value="1"/>
</dbReference>
<keyword evidence="8" id="KW-0509">mRNA transport</keyword>
<evidence type="ECO:0000256" key="6">
    <source>
        <dbReference type="ARBA" id="ARBA00022679"/>
    </source>
</evidence>
<dbReference type="GO" id="GO:0006511">
    <property type="term" value="P:ubiquitin-dependent protein catabolic process"/>
    <property type="evidence" value="ECO:0007669"/>
    <property type="project" value="TreeGrafter"/>
</dbReference>
<feature type="region of interest" description="Disordered" evidence="12">
    <location>
        <begin position="2683"/>
        <end position="2705"/>
    </location>
</feature>
<comment type="catalytic activity">
    <reaction evidence="1">
        <text>S-ubiquitinyl-[E2 ubiquitin-conjugating enzyme]-L-cysteine + [acceptor protein]-L-lysine = [E2 ubiquitin-conjugating enzyme]-L-cysteine + N(6)-ubiquitinyl-[acceptor protein]-L-lysine.</text>
        <dbReference type="EC" id="2.3.2.26"/>
    </reaction>
</comment>
<dbReference type="Pfam" id="PF06025">
    <property type="entry name" value="DUF913"/>
    <property type="match status" value="1"/>
</dbReference>
<feature type="compositionally biased region" description="Polar residues" evidence="12">
    <location>
        <begin position="2426"/>
        <end position="2441"/>
    </location>
</feature>
<evidence type="ECO:0000256" key="9">
    <source>
        <dbReference type="ARBA" id="ARBA00023242"/>
    </source>
</evidence>
<keyword evidence="9" id="KW-0539">Nucleus</keyword>
<comment type="pathway">
    <text evidence="3">Protein modification; protein ubiquitination.</text>
</comment>
<feature type="compositionally biased region" description="Acidic residues" evidence="12">
    <location>
        <begin position="2077"/>
        <end position="2101"/>
    </location>
</feature>
<feature type="compositionally biased region" description="Low complexity" evidence="12">
    <location>
        <begin position="2488"/>
        <end position="2499"/>
    </location>
</feature>
<reference evidence="15" key="1">
    <citation type="journal article" date="2020" name="Nat. Commun.">
        <title>Large-scale genome sequencing of mycorrhizal fungi provides insights into the early evolution of symbiotic traits.</title>
        <authorList>
            <person name="Miyauchi S."/>
            <person name="Kiss E."/>
            <person name="Kuo A."/>
            <person name="Drula E."/>
            <person name="Kohler A."/>
            <person name="Sanchez-Garcia M."/>
            <person name="Morin E."/>
            <person name="Andreopoulos B."/>
            <person name="Barry K.W."/>
            <person name="Bonito G."/>
            <person name="Buee M."/>
            <person name="Carver A."/>
            <person name="Chen C."/>
            <person name="Cichocki N."/>
            <person name="Clum A."/>
            <person name="Culley D."/>
            <person name="Crous P.W."/>
            <person name="Fauchery L."/>
            <person name="Girlanda M."/>
            <person name="Hayes R.D."/>
            <person name="Keri Z."/>
            <person name="LaButti K."/>
            <person name="Lipzen A."/>
            <person name="Lombard V."/>
            <person name="Magnuson J."/>
            <person name="Maillard F."/>
            <person name="Murat C."/>
            <person name="Nolan M."/>
            <person name="Ohm R.A."/>
            <person name="Pangilinan J."/>
            <person name="Pereira M.F."/>
            <person name="Perotto S."/>
            <person name="Peter M."/>
            <person name="Pfister S."/>
            <person name="Riley R."/>
            <person name="Sitrit Y."/>
            <person name="Stielow J.B."/>
            <person name="Szollosi G."/>
            <person name="Zifcakova L."/>
            <person name="Stursova M."/>
            <person name="Spatafora J.W."/>
            <person name="Tedersoo L."/>
            <person name="Vaario L.M."/>
            <person name="Yamada A."/>
            <person name="Yan M."/>
            <person name="Wang P."/>
            <person name="Xu J."/>
            <person name="Bruns T."/>
            <person name="Baldrian P."/>
            <person name="Vilgalys R."/>
            <person name="Dunand C."/>
            <person name="Henrissat B."/>
            <person name="Grigoriev I.V."/>
            <person name="Hibbett D."/>
            <person name="Nagy L.G."/>
            <person name="Martin F.M."/>
        </authorList>
    </citation>
    <scope>NUCLEOTIDE SEQUENCE</scope>
    <source>
        <strain evidence="15">UP504</strain>
    </source>
</reference>
<dbReference type="FunFam" id="3.90.1750.10:FF:000003">
    <property type="entry name" value="E3 ubiquitin-protein ligase UPL1"/>
    <property type="match status" value="1"/>
</dbReference>
<dbReference type="EC" id="2.3.2.26" evidence="4"/>
<feature type="domain" description="HECT" evidence="14">
    <location>
        <begin position="3275"/>
        <end position="3610"/>
    </location>
</feature>
<evidence type="ECO:0000259" key="13">
    <source>
        <dbReference type="PROSITE" id="PS50030"/>
    </source>
</evidence>
<dbReference type="Pfam" id="PF00632">
    <property type="entry name" value="HECT"/>
    <property type="match status" value="1"/>
</dbReference>
<dbReference type="FunFam" id="3.30.2160.10:FF:000001">
    <property type="entry name" value="E3 ubiquitin-protein ligase NEDD4-like"/>
    <property type="match status" value="1"/>
</dbReference>
<feature type="compositionally biased region" description="Low complexity" evidence="12">
    <location>
        <begin position="2688"/>
        <end position="2702"/>
    </location>
</feature>
<dbReference type="InterPro" id="IPR010314">
    <property type="entry name" value="E3_Ub_ligase_DUF913"/>
</dbReference>
<feature type="region of interest" description="Disordered" evidence="12">
    <location>
        <begin position="2143"/>
        <end position="2165"/>
    </location>
</feature>
<comment type="caution">
    <text evidence="15">The sequence shown here is derived from an EMBL/GenBank/DDBJ whole genome shotgun (WGS) entry which is preliminary data.</text>
</comment>
<feature type="compositionally biased region" description="Basic and acidic residues" evidence="12">
    <location>
        <begin position="2614"/>
        <end position="2625"/>
    </location>
</feature>
<feature type="active site" description="Glycyl thioester intermediate" evidence="11">
    <location>
        <position position="3577"/>
    </location>
</feature>
<dbReference type="GO" id="GO:0005634">
    <property type="term" value="C:nucleus"/>
    <property type="evidence" value="ECO:0007669"/>
    <property type="project" value="UniProtKB-SubCell"/>
</dbReference>
<evidence type="ECO:0000313" key="16">
    <source>
        <dbReference type="Proteomes" id="UP000886523"/>
    </source>
</evidence>
<feature type="region of interest" description="Disordered" evidence="12">
    <location>
        <begin position="724"/>
        <end position="753"/>
    </location>
</feature>
<dbReference type="Gene3D" id="3.30.2160.10">
    <property type="entry name" value="Hect, E3 ligase catalytic domain"/>
    <property type="match status" value="1"/>
</dbReference>
<dbReference type="InterPro" id="IPR009060">
    <property type="entry name" value="UBA-like_sf"/>
</dbReference>
<dbReference type="InterPro" id="IPR011989">
    <property type="entry name" value="ARM-like"/>
</dbReference>
<dbReference type="EMBL" id="MU129024">
    <property type="protein sequence ID" value="KAF9510048.1"/>
    <property type="molecule type" value="Genomic_DNA"/>
</dbReference>
<evidence type="ECO:0000256" key="11">
    <source>
        <dbReference type="PROSITE-ProRule" id="PRU00104"/>
    </source>
</evidence>
<feature type="region of interest" description="Disordered" evidence="12">
    <location>
        <begin position="1769"/>
        <end position="1796"/>
    </location>
</feature>
<evidence type="ECO:0000256" key="1">
    <source>
        <dbReference type="ARBA" id="ARBA00000885"/>
    </source>
</evidence>
<keyword evidence="16" id="KW-1185">Reference proteome</keyword>
<evidence type="ECO:0000256" key="3">
    <source>
        <dbReference type="ARBA" id="ARBA00004906"/>
    </source>
</evidence>
<evidence type="ECO:0000256" key="7">
    <source>
        <dbReference type="ARBA" id="ARBA00022786"/>
    </source>
</evidence>
<dbReference type="FunFam" id="3.30.2410.10:FF:000004">
    <property type="entry name" value="E3 ubiquitin-protein ligase HUWE1, variant"/>
    <property type="match status" value="1"/>
</dbReference>
<feature type="compositionally biased region" description="Polar residues" evidence="12">
    <location>
        <begin position="724"/>
        <end position="737"/>
    </location>
</feature>